<evidence type="ECO:0000313" key="2">
    <source>
        <dbReference type="Proteomes" id="UP000504637"/>
    </source>
</evidence>
<sequence>MSGPCGNGSASFAYLVVSNFTLLSPAVAISVDLLVHGRKQTCQHTRQGNNVMLQPAALFAPSPLNCPRVHQCCQTSRRPNMHRRCREVLTEMHRMRIYDTCIIWLRLNSCIAR</sequence>
<reference evidence="3" key="1">
    <citation type="submission" date="2020-01" db="EMBL/GenBank/DDBJ databases">
        <authorList>
            <consortium name="DOE Joint Genome Institute"/>
            <person name="Haridas S."/>
            <person name="Albert R."/>
            <person name="Binder M."/>
            <person name="Bloem J."/>
            <person name="Labutti K."/>
            <person name="Salamov A."/>
            <person name="Andreopoulos B."/>
            <person name="Baker S.E."/>
            <person name="Barry K."/>
            <person name="Bills G."/>
            <person name="Bluhm B.H."/>
            <person name="Cannon C."/>
            <person name="Castanera R."/>
            <person name="Culley D.E."/>
            <person name="Daum C."/>
            <person name="Ezra D."/>
            <person name="Gonzalez J.B."/>
            <person name="Henrissat B."/>
            <person name="Kuo A."/>
            <person name="Liang C."/>
            <person name="Lipzen A."/>
            <person name="Lutzoni F."/>
            <person name="Magnuson J."/>
            <person name="Mondo S."/>
            <person name="Nolan M."/>
            <person name="Ohm R."/>
            <person name="Pangilinan J."/>
            <person name="Park H.-J."/>
            <person name="Ramirez L."/>
            <person name="Alfaro M."/>
            <person name="Sun H."/>
            <person name="Tritt A."/>
            <person name="Yoshinaga Y."/>
            <person name="Zwiers L.-H."/>
            <person name="Turgeon B.G."/>
            <person name="Goodwin S.B."/>
            <person name="Spatafora J.W."/>
            <person name="Crous P.W."/>
            <person name="Grigoriev I.V."/>
        </authorList>
    </citation>
    <scope>NUCLEOTIDE SEQUENCE</scope>
    <source>
        <strain evidence="3">CBS 342.82</strain>
    </source>
</reference>
<dbReference type="GeneID" id="54357916"/>
<organism evidence="3">
    <name type="scientific">Dissoconium aciculare CBS 342.82</name>
    <dbReference type="NCBI Taxonomy" id="1314786"/>
    <lineage>
        <taxon>Eukaryota</taxon>
        <taxon>Fungi</taxon>
        <taxon>Dikarya</taxon>
        <taxon>Ascomycota</taxon>
        <taxon>Pezizomycotina</taxon>
        <taxon>Dothideomycetes</taxon>
        <taxon>Dothideomycetidae</taxon>
        <taxon>Mycosphaerellales</taxon>
        <taxon>Dissoconiaceae</taxon>
        <taxon>Dissoconium</taxon>
    </lineage>
</organism>
<feature type="transmembrane region" description="Helical" evidence="1">
    <location>
        <begin position="12"/>
        <end position="35"/>
    </location>
</feature>
<keyword evidence="1" id="KW-0472">Membrane</keyword>
<dbReference type="AlphaFoldDB" id="A0A6J3ML97"/>
<gene>
    <name evidence="3" type="ORF">K489DRAFT_27043</name>
</gene>
<evidence type="ECO:0000313" key="3">
    <source>
        <dbReference type="RefSeq" id="XP_033464803.1"/>
    </source>
</evidence>
<accession>A0A6J3ML97</accession>
<protein>
    <submittedName>
        <fullName evidence="3">Uncharacterized protein</fullName>
    </submittedName>
</protein>
<dbReference type="Proteomes" id="UP000504637">
    <property type="component" value="Unplaced"/>
</dbReference>
<keyword evidence="2" id="KW-1185">Reference proteome</keyword>
<reference evidence="3" key="2">
    <citation type="submission" date="2020-04" db="EMBL/GenBank/DDBJ databases">
        <authorList>
            <consortium name="NCBI Genome Project"/>
        </authorList>
    </citation>
    <scope>NUCLEOTIDE SEQUENCE</scope>
    <source>
        <strain evidence="3">CBS 342.82</strain>
    </source>
</reference>
<evidence type="ECO:0000256" key="1">
    <source>
        <dbReference type="SAM" id="Phobius"/>
    </source>
</evidence>
<keyword evidence="1" id="KW-0812">Transmembrane</keyword>
<name>A0A6J3ML97_9PEZI</name>
<reference evidence="3" key="3">
    <citation type="submission" date="2025-08" db="UniProtKB">
        <authorList>
            <consortium name="RefSeq"/>
        </authorList>
    </citation>
    <scope>IDENTIFICATION</scope>
    <source>
        <strain evidence="3">CBS 342.82</strain>
    </source>
</reference>
<dbReference type="RefSeq" id="XP_033464803.1">
    <property type="nucleotide sequence ID" value="XM_033600116.1"/>
</dbReference>
<proteinExistence type="predicted"/>
<keyword evidence="1" id="KW-1133">Transmembrane helix</keyword>